<dbReference type="RefSeq" id="WP_125574965.1">
    <property type="nucleotide sequence ID" value="NZ_JBHSSO010000070.1"/>
</dbReference>
<dbReference type="EMBL" id="JBHSSO010000070">
    <property type="protein sequence ID" value="MFC6290872.1"/>
    <property type="molecule type" value="Genomic_DNA"/>
</dbReference>
<protein>
    <submittedName>
        <fullName evidence="1">PTS sugar transporter</fullName>
    </submittedName>
</protein>
<dbReference type="SUPFAM" id="SSF55594">
    <property type="entry name" value="HPr-like"/>
    <property type="match status" value="1"/>
</dbReference>
<proteinExistence type="predicted"/>
<keyword evidence="1" id="KW-0813">Transport</keyword>
<evidence type="ECO:0000313" key="1">
    <source>
        <dbReference type="EMBL" id="MFC6290872.1"/>
    </source>
</evidence>
<sequence>MKTIGFPLYQETPTIQDEGVALQRICQRYTGTAMIRVNQNVELNPQLAQEVAQLSQYGGDFVQVVADGPDEAKLAAAIHQQLAKDKYCY</sequence>
<dbReference type="InterPro" id="IPR035895">
    <property type="entry name" value="HPr-like_sf"/>
</dbReference>
<keyword evidence="2" id="KW-1185">Reference proteome</keyword>
<gene>
    <name evidence="1" type="ORF">ACFP1M_11870</name>
</gene>
<keyword evidence="1" id="KW-0762">Sugar transport</keyword>
<comment type="caution">
    <text evidence="1">The sequence shown here is derived from an EMBL/GenBank/DDBJ whole genome shotgun (WGS) entry which is preliminary data.</text>
</comment>
<evidence type="ECO:0000313" key="2">
    <source>
        <dbReference type="Proteomes" id="UP001596258"/>
    </source>
</evidence>
<name>A0ABW1UBN4_9LACO</name>
<organism evidence="1 2">
    <name type="scientific">Levilactobacillus angrenensis</name>
    <dbReference type="NCBI Taxonomy" id="2486020"/>
    <lineage>
        <taxon>Bacteria</taxon>
        <taxon>Bacillati</taxon>
        <taxon>Bacillota</taxon>
        <taxon>Bacilli</taxon>
        <taxon>Lactobacillales</taxon>
        <taxon>Lactobacillaceae</taxon>
        <taxon>Levilactobacillus</taxon>
    </lineage>
</organism>
<accession>A0ABW1UBN4</accession>
<dbReference type="Proteomes" id="UP001596258">
    <property type="component" value="Unassembled WGS sequence"/>
</dbReference>
<reference evidence="2" key="1">
    <citation type="journal article" date="2019" name="Int. J. Syst. Evol. Microbiol.">
        <title>The Global Catalogue of Microorganisms (GCM) 10K type strain sequencing project: providing services to taxonomists for standard genome sequencing and annotation.</title>
        <authorList>
            <consortium name="The Broad Institute Genomics Platform"/>
            <consortium name="The Broad Institute Genome Sequencing Center for Infectious Disease"/>
            <person name="Wu L."/>
            <person name="Ma J."/>
        </authorList>
    </citation>
    <scope>NUCLEOTIDE SEQUENCE [LARGE SCALE GENOMIC DNA]</scope>
    <source>
        <strain evidence="2">CCM 8893</strain>
    </source>
</reference>